<dbReference type="CDD" id="cd00082">
    <property type="entry name" value="HisKA"/>
    <property type="match status" value="1"/>
</dbReference>
<evidence type="ECO:0000313" key="7">
    <source>
        <dbReference type="Proteomes" id="UP000250831"/>
    </source>
</evidence>
<dbReference type="InterPro" id="IPR036890">
    <property type="entry name" value="HATPase_C_sf"/>
</dbReference>
<feature type="transmembrane region" description="Helical" evidence="4">
    <location>
        <begin position="209"/>
        <end position="228"/>
    </location>
</feature>
<name>A0A363NPM8_9SPHI</name>
<organism evidence="6 7">
    <name type="scientific">Sphingobacterium athyrii</name>
    <dbReference type="NCBI Taxonomy" id="2152717"/>
    <lineage>
        <taxon>Bacteria</taxon>
        <taxon>Pseudomonadati</taxon>
        <taxon>Bacteroidota</taxon>
        <taxon>Sphingobacteriia</taxon>
        <taxon>Sphingobacteriales</taxon>
        <taxon>Sphingobacteriaceae</taxon>
        <taxon>Sphingobacterium</taxon>
    </lineage>
</organism>
<dbReference type="EMBL" id="QCXX01000006">
    <property type="protein sequence ID" value="PUV22621.1"/>
    <property type="molecule type" value="Genomic_DNA"/>
</dbReference>
<evidence type="ECO:0000256" key="3">
    <source>
        <dbReference type="ARBA" id="ARBA00022553"/>
    </source>
</evidence>
<dbReference type="PRINTS" id="PR00344">
    <property type="entry name" value="BCTRLSENSOR"/>
</dbReference>
<feature type="domain" description="Histidine kinase" evidence="5">
    <location>
        <begin position="250"/>
        <end position="465"/>
    </location>
</feature>
<keyword evidence="4" id="KW-0812">Transmembrane</keyword>
<comment type="caution">
    <text evidence="6">The sequence shown here is derived from an EMBL/GenBank/DDBJ whole genome shotgun (WGS) entry which is preliminary data.</text>
</comment>
<evidence type="ECO:0000256" key="4">
    <source>
        <dbReference type="SAM" id="Phobius"/>
    </source>
</evidence>
<dbReference type="InterPro" id="IPR004358">
    <property type="entry name" value="Sig_transdc_His_kin-like_C"/>
</dbReference>
<dbReference type="AlphaFoldDB" id="A0A363NPM8"/>
<dbReference type="Gene3D" id="3.30.565.10">
    <property type="entry name" value="Histidine kinase-like ATPase, C-terminal domain"/>
    <property type="match status" value="1"/>
</dbReference>
<dbReference type="SUPFAM" id="SSF47384">
    <property type="entry name" value="Homodimeric domain of signal transducing histidine kinase"/>
    <property type="match status" value="1"/>
</dbReference>
<dbReference type="SMART" id="SM00388">
    <property type="entry name" value="HisKA"/>
    <property type="match status" value="1"/>
</dbReference>
<dbReference type="InterPro" id="IPR003661">
    <property type="entry name" value="HisK_dim/P_dom"/>
</dbReference>
<reference evidence="6 7" key="1">
    <citation type="submission" date="2018-04" db="EMBL/GenBank/DDBJ databases">
        <title>Sphingobacterium sp. M46 Genome.</title>
        <authorList>
            <person name="Cheng J."/>
            <person name="Li Y."/>
        </authorList>
    </citation>
    <scope>NUCLEOTIDE SEQUENCE [LARGE SCALE GENOMIC DNA]</scope>
    <source>
        <strain evidence="6 7">M46</strain>
    </source>
</reference>
<evidence type="ECO:0000256" key="2">
    <source>
        <dbReference type="ARBA" id="ARBA00012438"/>
    </source>
</evidence>
<dbReference type="EC" id="2.7.13.3" evidence="2"/>
<comment type="catalytic activity">
    <reaction evidence="1">
        <text>ATP + protein L-histidine = ADP + protein N-phospho-L-histidine.</text>
        <dbReference type="EC" id="2.7.13.3"/>
    </reaction>
</comment>
<evidence type="ECO:0000256" key="1">
    <source>
        <dbReference type="ARBA" id="ARBA00000085"/>
    </source>
</evidence>
<keyword evidence="7" id="KW-1185">Reference proteome</keyword>
<protein>
    <recommendedName>
        <fullName evidence="2">histidine kinase</fullName>
        <ecNumber evidence="2">2.7.13.3</ecNumber>
    </recommendedName>
</protein>
<dbReference type="InterPro" id="IPR005467">
    <property type="entry name" value="His_kinase_dom"/>
</dbReference>
<accession>A0A363NPM8</accession>
<dbReference type="PANTHER" id="PTHR43547:SF2">
    <property type="entry name" value="HYBRID SIGNAL TRANSDUCTION HISTIDINE KINASE C"/>
    <property type="match status" value="1"/>
</dbReference>
<dbReference type="RefSeq" id="WP_108635651.1">
    <property type="nucleotide sequence ID" value="NZ_QCXX01000006.1"/>
</dbReference>
<dbReference type="Proteomes" id="UP000250831">
    <property type="component" value="Unassembled WGS sequence"/>
</dbReference>
<dbReference type="GO" id="GO:0000155">
    <property type="term" value="F:phosphorelay sensor kinase activity"/>
    <property type="evidence" value="ECO:0007669"/>
    <property type="project" value="InterPro"/>
</dbReference>
<dbReference type="CDD" id="cd00075">
    <property type="entry name" value="HATPase"/>
    <property type="match status" value="1"/>
</dbReference>
<dbReference type="InterPro" id="IPR003594">
    <property type="entry name" value="HATPase_dom"/>
</dbReference>
<evidence type="ECO:0000259" key="5">
    <source>
        <dbReference type="PROSITE" id="PS50109"/>
    </source>
</evidence>
<dbReference type="PROSITE" id="PS50109">
    <property type="entry name" value="HIS_KIN"/>
    <property type="match status" value="1"/>
</dbReference>
<dbReference type="PANTHER" id="PTHR43547">
    <property type="entry name" value="TWO-COMPONENT HISTIDINE KINASE"/>
    <property type="match status" value="1"/>
</dbReference>
<sequence length="472" mass="54794">MNSLNRNIYPWAFGTSFLILTALIGFLIFNTYQLEDKNYQIGQLNLIQNEYGTAIMDDKIFPGGDAVFQAELVPYLQTWFRKVMAHSPDAQQYGKQRMEQFLASMRKKQSLDSLFYQIVQQQQLDTALVYLFHFDELELYNPIDSTWKVFYKSTNANYMSAISGSLKQGSLNNRVFQLAVSDRAPIPYRFTYSLYVDYENRNWRIIQQMAPVFLLSLACIALIVLLSYRTYRNWVNQRKLVDLKTSFLNHMRHEFNTPLTTILVSAHSLIDRETDPDNKEVAQLGRVVERQAKRLKDYFEQVMGSVALQEQQAKIVQVPLDLFTMEILHELRLRYQGEIEIDYTPLGEELLLQLDEGYYFSILDNLISNAIKFNDHSTKTIRLSWERKVEQYCLKIEDNGRGIAPSDRNALFTAFYRGQSSGGKPGLGLGLYYVKSCLDRLGWKICLENRPGGGTIFYIYIDNGDFNSKKKD</sequence>
<gene>
    <name evidence="6" type="ORF">DCO56_20680</name>
</gene>
<proteinExistence type="predicted"/>
<dbReference type="SUPFAM" id="SSF55874">
    <property type="entry name" value="ATPase domain of HSP90 chaperone/DNA topoisomerase II/histidine kinase"/>
    <property type="match status" value="1"/>
</dbReference>
<dbReference type="InterPro" id="IPR036097">
    <property type="entry name" value="HisK_dim/P_sf"/>
</dbReference>
<dbReference type="Gene3D" id="1.10.287.130">
    <property type="match status" value="1"/>
</dbReference>
<dbReference type="OrthoDB" id="921707at2"/>
<keyword evidence="4" id="KW-0472">Membrane</keyword>
<feature type="transmembrane region" description="Helical" evidence="4">
    <location>
        <begin position="12"/>
        <end position="32"/>
    </location>
</feature>
<dbReference type="Pfam" id="PF02518">
    <property type="entry name" value="HATPase_c"/>
    <property type="match status" value="1"/>
</dbReference>
<keyword evidence="4" id="KW-1133">Transmembrane helix</keyword>
<dbReference type="Pfam" id="PF00512">
    <property type="entry name" value="HisKA"/>
    <property type="match status" value="1"/>
</dbReference>
<keyword evidence="3" id="KW-0597">Phosphoprotein</keyword>
<evidence type="ECO:0000313" key="6">
    <source>
        <dbReference type="EMBL" id="PUV22621.1"/>
    </source>
</evidence>
<dbReference type="SMART" id="SM00387">
    <property type="entry name" value="HATPase_c"/>
    <property type="match status" value="1"/>
</dbReference>